<organism evidence="2">
    <name type="scientific">Aphanomyces astaci</name>
    <name type="common">Crayfish plague agent</name>
    <dbReference type="NCBI Taxonomy" id="112090"/>
    <lineage>
        <taxon>Eukaryota</taxon>
        <taxon>Sar</taxon>
        <taxon>Stramenopiles</taxon>
        <taxon>Oomycota</taxon>
        <taxon>Saprolegniomycetes</taxon>
        <taxon>Saprolegniales</taxon>
        <taxon>Verrucalvaceae</taxon>
        <taxon>Aphanomyces</taxon>
    </lineage>
</organism>
<dbReference type="OrthoDB" id="79154at2759"/>
<proteinExistence type="predicted"/>
<evidence type="ECO:0000256" key="1">
    <source>
        <dbReference type="SAM" id="MobiDB-lite"/>
    </source>
</evidence>
<feature type="compositionally biased region" description="Polar residues" evidence="1">
    <location>
        <begin position="9"/>
        <end position="19"/>
    </location>
</feature>
<dbReference type="RefSeq" id="XP_009846706.1">
    <property type="nucleotide sequence ID" value="XM_009848404.1"/>
</dbReference>
<accession>W4F8K4</accession>
<name>W4F8K4_APHAT</name>
<dbReference type="AlphaFoldDB" id="W4F8K4"/>
<dbReference type="EMBL" id="KI913553">
    <property type="protein sequence ID" value="ETV63810.1"/>
    <property type="molecule type" value="Genomic_DNA"/>
</dbReference>
<dbReference type="GeneID" id="20821253"/>
<dbReference type="RefSeq" id="XP_009846707.1">
    <property type="nucleotide sequence ID" value="XM_009848405.1"/>
</dbReference>
<sequence length="161" mass="17796">MKAAWVISKPSSPSQTGNAALSPLPLHYDVMLEYWSAKKGYQRESLMSTDVTDDKRNDYSDDIDIKDEHDLKDQSDDETSYERRKKRSKVVKPKKHSEALEAGFLALKDGLIHLGTSLAAAPTVSHVPTTGTTMDDVLRAIQGQSATMAKLLAHLVAQKEN</sequence>
<feature type="region of interest" description="Disordered" evidence="1">
    <location>
        <begin position="44"/>
        <end position="94"/>
    </location>
</feature>
<feature type="region of interest" description="Disordered" evidence="1">
    <location>
        <begin position="1"/>
        <end position="21"/>
    </location>
</feature>
<feature type="compositionally biased region" description="Basic residues" evidence="1">
    <location>
        <begin position="83"/>
        <end position="94"/>
    </location>
</feature>
<reference evidence="2" key="1">
    <citation type="submission" date="2013-12" db="EMBL/GenBank/DDBJ databases">
        <title>The Genome Sequence of Aphanomyces astaci APO3.</title>
        <authorList>
            <consortium name="The Broad Institute Genomics Platform"/>
            <person name="Russ C."/>
            <person name="Tyler B."/>
            <person name="van West P."/>
            <person name="Dieguez-Uribeondo J."/>
            <person name="Young S.K."/>
            <person name="Zeng Q."/>
            <person name="Gargeya S."/>
            <person name="Fitzgerald M."/>
            <person name="Abouelleil A."/>
            <person name="Alvarado L."/>
            <person name="Chapman S.B."/>
            <person name="Gainer-Dewar J."/>
            <person name="Goldberg J."/>
            <person name="Griggs A."/>
            <person name="Gujja S."/>
            <person name="Hansen M."/>
            <person name="Howarth C."/>
            <person name="Imamovic A."/>
            <person name="Ireland A."/>
            <person name="Larimer J."/>
            <person name="McCowan C."/>
            <person name="Murphy C."/>
            <person name="Pearson M."/>
            <person name="Poon T.W."/>
            <person name="Priest M."/>
            <person name="Roberts A."/>
            <person name="Saif S."/>
            <person name="Shea T."/>
            <person name="Sykes S."/>
            <person name="Wortman J."/>
            <person name="Nusbaum C."/>
            <person name="Birren B."/>
        </authorList>
    </citation>
    <scope>NUCLEOTIDE SEQUENCE [LARGE SCALE GENOMIC DNA]</scope>
    <source>
        <strain evidence="2">APO3</strain>
    </source>
</reference>
<gene>
    <name evidence="2" type="ORF">H257_19257</name>
</gene>
<protein>
    <submittedName>
        <fullName evidence="2">Uncharacterized protein</fullName>
    </submittedName>
</protein>
<dbReference type="VEuPathDB" id="FungiDB:H257_19257"/>
<dbReference type="EMBL" id="KI913553">
    <property type="protein sequence ID" value="ETV63811.1"/>
    <property type="molecule type" value="Genomic_DNA"/>
</dbReference>
<evidence type="ECO:0000313" key="2">
    <source>
        <dbReference type="EMBL" id="ETV63810.1"/>
    </source>
</evidence>